<organism evidence="1 2">
    <name type="scientific">Glycomyces algeriensis</name>
    <dbReference type="NCBI Taxonomy" id="256037"/>
    <lineage>
        <taxon>Bacteria</taxon>
        <taxon>Bacillati</taxon>
        <taxon>Actinomycetota</taxon>
        <taxon>Actinomycetes</taxon>
        <taxon>Glycomycetales</taxon>
        <taxon>Glycomycetaceae</taxon>
        <taxon>Glycomyces</taxon>
    </lineage>
</organism>
<reference evidence="1" key="1">
    <citation type="submission" date="2022-12" db="EMBL/GenBank/DDBJ databases">
        <title>Reference genome sequencing for broad-spectrum identification of bacterial and archaeal isolates by mass spectrometry.</title>
        <authorList>
            <person name="Sekiguchi Y."/>
            <person name="Tourlousse D.M."/>
        </authorList>
    </citation>
    <scope>NUCLEOTIDE SEQUENCE</scope>
    <source>
        <strain evidence="1">LLR39Z86</strain>
    </source>
</reference>
<proteinExistence type="predicted"/>
<name>A0A9W6LHV3_9ACTN</name>
<evidence type="ECO:0000313" key="2">
    <source>
        <dbReference type="Proteomes" id="UP001144313"/>
    </source>
</evidence>
<comment type="caution">
    <text evidence="1">The sequence shown here is derived from an EMBL/GenBank/DDBJ whole genome shotgun (WGS) entry which is preliminary data.</text>
</comment>
<keyword evidence="2" id="KW-1185">Reference proteome</keyword>
<protein>
    <recommendedName>
        <fullName evidence="3">Tetratricopeptide repeat protein</fullName>
    </recommendedName>
</protein>
<dbReference type="AlphaFoldDB" id="A0A9W6LHV3"/>
<dbReference type="EMBL" id="BSDT01000001">
    <property type="protein sequence ID" value="GLI43695.1"/>
    <property type="molecule type" value="Genomic_DNA"/>
</dbReference>
<sequence>MPNRRHARRTHRDAAKLAAAGNHQGALAVYAHAVGEFRGCLAVHPEDRGTRSDFAELLADLAASHSAVGEVALAYAVQRERVVITAGLEAGPVERAAARLDLAEAAVGAGRLLTAATEADAALGLLDDVDPADPASPGFTILADAIARAARVFARAADPDLAVGAADQAARMLIAARQAAPGGFGADGIGLDGTAVLLRDSLRLAAALHAAAGRPAHAKGAVDLLNRYFPGVVPPAAPIPLSLRAALETAMRMGAFLDPRLIERLCPDPAGRDAPATISARCDPGLAAVALHTAEPAVDVLAPTHPNLAWRIATEVHYLLTAADRAGERNLHLNFRDHGPAWLAMLMALTATGKQGPILTDLAAALAELCDRLRTRHAAAEHEPLVLAAHRFIAAHGEGPRLAVGAEPAGRVELEELTGGEGAQVGVECGEPVLADGLGPAGLDLVEEAGGAVEDVDAPAGEAHDFAAGVAGVGGAFDVAALLEVRDGLAGGLLADAEAGAEFDGGGAVDADGLEDEPVHGPDVGVAFAGEFGVDLVDDGAECREEAQRELVPGGRLNHVRQLGLLSG</sequence>
<gene>
    <name evidence="1" type="ORF">GALLR39Z86_35450</name>
</gene>
<dbReference type="Proteomes" id="UP001144313">
    <property type="component" value="Unassembled WGS sequence"/>
</dbReference>
<accession>A0A9W6LHV3</accession>
<evidence type="ECO:0008006" key="3">
    <source>
        <dbReference type="Google" id="ProtNLM"/>
    </source>
</evidence>
<evidence type="ECO:0000313" key="1">
    <source>
        <dbReference type="EMBL" id="GLI43695.1"/>
    </source>
</evidence>